<feature type="domain" description="NADH:quinone oxidoreductase/Mrp antiporter transmembrane" evidence="6">
    <location>
        <begin position="113"/>
        <end position="384"/>
    </location>
</feature>
<evidence type="ECO:0000259" key="6">
    <source>
        <dbReference type="Pfam" id="PF00361"/>
    </source>
</evidence>
<evidence type="ECO:0000256" key="5">
    <source>
        <dbReference type="SAM" id="Phobius"/>
    </source>
</evidence>
<feature type="domain" description="NADH-Ubiquinone oxidoreductase (complex I) chain 5 N-terminal" evidence="7">
    <location>
        <begin position="56"/>
        <end position="97"/>
    </location>
</feature>
<dbReference type="Pfam" id="PF00361">
    <property type="entry name" value="Proton_antipo_M"/>
    <property type="match status" value="1"/>
</dbReference>
<feature type="transmembrane region" description="Helical" evidence="5">
    <location>
        <begin position="466"/>
        <end position="483"/>
    </location>
</feature>
<dbReference type="PANTHER" id="PTHR42829">
    <property type="entry name" value="NADH-UBIQUINONE OXIDOREDUCTASE CHAIN 5"/>
    <property type="match status" value="1"/>
</dbReference>
<keyword evidence="2 5" id="KW-0812">Transmembrane</keyword>
<feature type="transmembrane region" description="Helical" evidence="5">
    <location>
        <begin position="504"/>
        <end position="525"/>
    </location>
</feature>
<proteinExistence type="predicted"/>
<feature type="transmembrane region" description="Helical" evidence="5">
    <location>
        <begin position="64"/>
        <end position="84"/>
    </location>
</feature>
<dbReference type="KEGG" id="thel:IG193_02350"/>
<feature type="transmembrane region" description="Helical" evidence="5">
    <location>
        <begin position="159"/>
        <end position="181"/>
    </location>
</feature>
<accession>A0A7L9FKI7</accession>
<evidence type="ECO:0000259" key="7">
    <source>
        <dbReference type="Pfam" id="PF00662"/>
    </source>
</evidence>
<feature type="transmembrane region" description="Helical" evidence="5">
    <location>
        <begin position="118"/>
        <end position="138"/>
    </location>
</feature>
<dbReference type="PANTHER" id="PTHR42829:SF1">
    <property type="entry name" value="INORGANIC CARBON TRANSPORTER SUBUNIT DABB-RELATED"/>
    <property type="match status" value="1"/>
</dbReference>
<dbReference type="GO" id="GO:0008137">
    <property type="term" value="F:NADH dehydrogenase (ubiquinone) activity"/>
    <property type="evidence" value="ECO:0007669"/>
    <property type="project" value="InterPro"/>
</dbReference>
<evidence type="ECO:0000256" key="3">
    <source>
        <dbReference type="ARBA" id="ARBA00022989"/>
    </source>
</evidence>
<dbReference type="Pfam" id="PF00662">
    <property type="entry name" value="Proton_antipo_N"/>
    <property type="match status" value="1"/>
</dbReference>
<feature type="transmembrane region" description="Helical" evidence="5">
    <location>
        <begin position="258"/>
        <end position="276"/>
    </location>
</feature>
<dbReference type="EC" id="1.6.5.-" evidence="8"/>
<organism evidence="8 9">
    <name type="scientific">Infirmifilum lucidum</name>
    <dbReference type="NCBI Taxonomy" id="2776706"/>
    <lineage>
        <taxon>Archaea</taxon>
        <taxon>Thermoproteota</taxon>
        <taxon>Thermoprotei</taxon>
        <taxon>Thermofilales</taxon>
        <taxon>Thermofilaceae</taxon>
        <taxon>Infirmifilum</taxon>
    </lineage>
</organism>
<evidence type="ECO:0000256" key="2">
    <source>
        <dbReference type="ARBA" id="ARBA00022692"/>
    </source>
</evidence>
<name>A0A7L9FKI7_9CREN</name>
<feature type="transmembrane region" description="Helical" evidence="5">
    <location>
        <begin position="350"/>
        <end position="372"/>
    </location>
</feature>
<evidence type="ECO:0000313" key="8">
    <source>
        <dbReference type="EMBL" id="QOJ79325.1"/>
    </source>
</evidence>
<evidence type="ECO:0000256" key="4">
    <source>
        <dbReference type="ARBA" id="ARBA00023136"/>
    </source>
</evidence>
<feature type="transmembrane region" description="Helical" evidence="5">
    <location>
        <begin position="311"/>
        <end position="329"/>
    </location>
</feature>
<feature type="transmembrane region" description="Helical" evidence="5">
    <location>
        <begin position="29"/>
        <end position="48"/>
    </location>
</feature>
<feature type="transmembrane region" description="Helical" evidence="5">
    <location>
        <begin position="6"/>
        <end position="22"/>
    </location>
</feature>
<dbReference type="GO" id="GO:0003954">
    <property type="term" value="F:NADH dehydrogenase activity"/>
    <property type="evidence" value="ECO:0007669"/>
    <property type="project" value="TreeGrafter"/>
</dbReference>
<feature type="transmembrane region" description="Helical" evidence="5">
    <location>
        <begin position="193"/>
        <end position="215"/>
    </location>
</feature>
<protein>
    <submittedName>
        <fullName evidence="8">NADH-quinone oxidoreductase subunit L</fullName>
        <ecNumber evidence="8">1.6.5.-</ecNumber>
    </submittedName>
</protein>
<dbReference type="AlphaFoldDB" id="A0A7L9FKI7"/>
<keyword evidence="3 5" id="KW-1133">Transmembrane helix</keyword>
<keyword evidence="8" id="KW-0560">Oxidoreductase</keyword>
<dbReference type="GO" id="GO:0015990">
    <property type="term" value="P:electron transport coupled proton transport"/>
    <property type="evidence" value="ECO:0007669"/>
    <property type="project" value="TreeGrafter"/>
</dbReference>
<dbReference type="InterPro" id="IPR018393">
    <property type="entry name" value="NADHpl_OxRdtase_5_subgr"/>
</dbReference>
<dbReference type="GeneID" id="59148700"/>
<dbReference type="GO" id="GO:0042773">
    <property type="term" value="P:ATP synthesis coupled electron transport"/>
    <property type="evidence" value="ECO:0007669"/>
    <property type="project" value="InterPro"/>
</dbReference>
<dbReference type="RefSeq" id="WP_192819297.1">
    <property type="nucleotide sequence ID" value="NZ_CP062310.1"/>
</dbReference>
<feature type="transmembrane region" description="Helical" evidence="5">
    <location>
        <begin position="227"/>
        <end position="246"/>
    </location>
</feature>
<reference evidence="8 9" key="1">
    <citation type="submission" date="2020-10" db="EMBL/GenBank/DDBJ databases">
        <title>Thermofilum lucidum 3507LT sp. nov. a novel member of Thermofilaceae family isolated from Chile hot spring, and proposal of description order Thermofilales.</title>
        <authorList>
            <person name="Zayulina K.S."/>
            <person name="Elcheninov A.G."/>
            <person name="Toshchakov S.V."/>
            <person name="Kublanov I.V."/>
        </authorList>
    </citation>
    <scope>NUCLEOTIDE SEQUENCE [LARGE SCALE GENOMIC DNA]</scope>
    <source>
        <strain evidence="8 9">3507LT</strain>
    </source>
</reference>
<sequence>MYADILVLELFTAPVLVLLLGRNRRIVEALSVASSLLAAVLSLLYAVFTEQSQLIGLPLYNDPLSKLMLCVVNVLGFLIVVYSLGYMGRDPGYTRYYSLILLFVASMSLLVLSTDIVILYLSWELVGVCSALLISFWWEKPEARRAGLKAFTVTRIGDIGLIIAIAMMLTTLKTTHIPAVLLSFSSLGSQVQAVALLLVLAAIGKSAQFPLFVWLPDAMEGPTSVSALIHAATMVKAGVYLLSRFYPLISSSEAALSAITWISITTVLLSALSALGASDVKKVLAYSTINHLGLMFLALGLGAWTAAQLHLVSHSLFKALLFLCAGLIIHESGTRDLDKVWGLWSSGLRITGVAFLIGSLSLAGVPPLPGYFSKELILTALGNRFMGSWGEVLVFIVSFLSTLYIFRLYFRLFTGCCGARRAREKELSMLLPILALALLTLGGYFLLVAASSLLGVEPELSEVNPTAVLGVVAGMLLSYSVWVKMRGEPIRRAVLPLARIADRGFYVDALYTLVASRIMGSLSSLSVKLQRGIPSVNTLWLMGLFLILLTVILGVT</sequence>
<keyword evidence="9" id="KW-1185">Reference proteome</keyword>
<dbReference type="NCBIfam" id="TIGR01974">
    <property type="entry name" value="NDH_I_L"/>
    <property type="match status" value="1"/>
</dbReference>
<dbReference type="InterPro" id="IPR001750">
    <property type="entry name" value="ND/Mrp_TM"/>
</dbReference>
<evidence type="ECO:0000313" key="9">
    <source>
        <dbReference type="Proteomes" id="UP000594121"/>
    </source>
</evidence>
<keyword evidence="4 5" id="KW-0472">Membrane</keyword>
<gene>
    <name evidence="8" type="ORF">IG193_02350</name>
</gene>
<feature type="transmembrane region" description="Helical" evidence="5">
    <location>
        <begin position="430"/>
        <end position="454"/>
    </location>
</feature>
<dbReference type="Proteomes" id="UP000594121">
    <property type="component" value="Chromosome"/>
</dbReference>
<dbReference type="InParanoid" id="A0A7L9FKI7"/>
<feature type="transmembrane region" description="Helical" evidence="5">
    <location>
        <begin position="537"/>
        <end position="555"/>
    </location>
</feature>
<feature type="transmembrane region" description="Helical" evidence="5">
    <location>
        <begin position="283"/>
        <end position="305"/>
    </location>
</feature>
<feature type="transmembrane region" description="Helical" evidence="5">
    <location>
        <begin position="96"/>
        <end position="112"/>
    </location>
</feature>
<dbReference type="InterPro" id="IPR003945">
    <property type="entry name" value="NU5C-like"/>
</dbReference>
<evidence type="ECO:0000256" key="1">
    <source>
        <dbReference type="ARBA" id="ARBA00004141"/>
    </source>
</evidence>
<comment type="subcellular location">
    <subcellularLocation>
        <location evidence="1">Membrane</location>
        <topology evidence="1">Multi-pass membrane protein</topology>
    </subcellularLocation>
</comment>
<dbReference type="PRINTS" id="PR01434">
    <property type="entry name" value="NADHDHGNASE5"/>
</dbReference>
<dbReference type="EMBL" id="CP062310">
    <property type="protein sequence ID" value="QOJ79325.1"/>
    <property type="molecule type" value="Genomic_DNA"/>
</dbReference>
<dbReference type="InterPro" id="IPR001516">
    <property type="entry name" value="Proton_antipo_N"/>
</dbReference>
<feature type="transmembrane region" description="Helical" evidence="5">
    <location>
        <begin position="392"/>
        <end position="410"/>
    </location>
</feature>
<dbReference type="GO" id="GO:0016020">
    <property type="term" value="C:membrane"/>
    <property type="evidence" value="ECO:0007669"/>
    <property type="project" value="UniProtKB-SubCell"/>
</dbReference>